<keyword evidence="2" id="KW-0288">FMN</keyword>
<gene>
    <name evidence="5" type="primary">bluB</name>
    <name evidence="5" type="ORF">FAD_1404</name>
</gene>
<accession>A0A1V0N586</accession>
<dbReference type="InterPro" id="IPR012825">
    <property type="entry name" value="BluB"/>
</dbReference>
<dbReference type="AlphaFoldDB" id="A0A1V0N586"/>
<dbReference type="InterPro" id="IPR050627">
    <property type="entry name" value="Nitroreductase/BluB"/>
</dbReference>
<dbReference type="KEGG" id="fai:FAD_1404"/>
<dbReference type="Gene3D" id="3.40.109.10">
    <property type="entry name" value="NADH Oxidase"/>
    <property type="match status" value="1"/>
</dbReference>
<evidence type="ECO:0000256" key="2">
    <source>
        <dbReference type="ARBA" id="ARBA00022643"/>
    </source>
</evidence>
<reference evidence="5 6" key="1">
    <citation type="submission" date="2011-10" db="EMBL/GenBank/DDBJ databases">
        <title>Metabolic and evolutionary patterns in the extreme acidophile Ferroplasma acidiphilum.</title>
        <authorList>
            <person name="Golyshina O.V."/>
            <person name="Kozyavkin S.A."/>
            <person name="Tatusov R.L."/>
            <person name="Slesarev A.I."/>
            <person name="Golyshin P.N."/>
        </authorList>
    </citation>
    <scope>NUCLEOTIDE SEQUENCE [LARGE SCALE GENOMIC DNA]</scope>
    <source>
        <strain evidence="6">Y</strain>
    </source>
</reference>
<keyword evidence="6" id="KW-1185">Reference proteome</keyword>
<dbReference type="OrthoDB" id="53069at2157"/>
<dbReference type="RefSeq" id="WP_081142879.1">
    <property type="nucleotide sequence ID" value="NZ_CP015363.1"/>
</dbReference>
<dbReference type="STRING" id="74969.FAD_1404"/>
<dbReference type="GeneID" id="31676896"/>
<evidence type="ECO:0000313" key="5">
    <source>
        <dbReference type="EMBL" id="ARD85264.1"/>
    </source>
</evidence>
<dbReference type="SUPFAM" id="SSF55469">
    <property type="entry name" value="FMN-dependent nitroreductase-like"/>
    <property type="match status" value="1"/>
</dbReference>
<protein>
    <submittedName>
        <fullName evidence="5">Nitroreductase</fullName>
    </submittedName>
</protein>
<dbReference type="Pfam" id="PF00881">
    <property type="entry name" value="Nitroreductase"/>
    <property type="match status" value="1"/>
</dbReference>
<organism evidence="5 6">
    <name type="scientific">Ferroplasma acidiphilum</name>
    <dbReference type="NCBI Taxonomy" id="74969"/>
    <lineage>
        <taxon>Archaea</taxon>
        <taxon>Methanobacteriati</taxon>
        <taxon>Thermoplasmatota</taxon>
        <taxon>Thermoplasmata</taxon>
        <taxon>Thermoplasmatales</taxon>
        <taxon>Ferroplasmaceae</taxon>
        <taxon>Ferroplasma</taxon>
    </lineage>
</organism>
<keyword evidence="3" id="KW-0560">Oxidoreductase</keyword>
<proteinExistence type="predicted"/>
<dbReference type="NCBIfam" id="TIGR02476">
    <property type="entry name" value="BluB"/>
    <property type="match status" value="1"/>
</dbReference>
<dbReference type="GO" id="GO:0016491">
    <property type="term" value="F:oxidoreductase activity"/>
    <property type="evidence" value="ECO:0007669"/>
    <property type="project" value="UniProtKB-KW"/>
</dbReference>
<keyword evidence="1" id="KW-0285">Flavoprotein</keyword>
<evidence type="ECO:0000259" key="4">
    <source>
        <dbReference type="Pfam" id="PF00881"/>
    </source>
</evidence>
<dbReference type="Proteomes" id="UP000192050">
    <property type="component" value="Chromosome"/>
</dbReference>
<dbReference type="InterPro" id="IPR029479">
    <property type="entry name" value="Nitroreductase"/>
</dbReference>
<evidence type="ECO:0000256" key="3">
    <source>
        <dbReference type="ARBA" id="ARBA00023002"/>
    </source>
</evidence>
<name>A0A1V0N586_9ARCH</name>
<dbReference type="PANTHER" id="PTHR23026:SF90">
    <property type="entry name" value="IODOTYROSINE DEIODINASE 1"/>
    <property type="match status" value="1"/>
</dbReference>
<dbReference type="InterPro" id="IPR000415">
    <property type="entry name" value="Nitroreductase-like"/>
</dbReference>
<feature type="domain" description="Nitroreductase" evidence="4">
    <location>
        <begin position="7"/>
        <end position="174"/>
    </location>
</feature>
<evidence type="ECO:0000313" key="6">
    <source>
        <dbReference type="Proteomes" id="UP000192050"/>
    </source>
</evidence>
<dbReference type="EMBL" id="CP015363">
    <property type="protein sequence ID" value="ARD85264.1"/>
    <property type="molecule type" value="Genomic_DNA"/>
</dbReference>
<dbReference type="PANTHER" id="PTHR23026">
    <property type="entry name" value="NADPH NITROREDUCTASE"/>
    <property type="match status" value="1"/>
</dbReference>
<evidence type="ECO:0000256" key="1">
    <source>
        <dbReference type="ARBA" id="ARBA00022630"/>
    </source>
</evidence>
<sequence>MDVYEAIKKRRDVRSWFSDKHIDNSSLGRILKAGNYAPSVGLSQPWNYILIRDIETRKKIKAVVEEKRMDFYNSLPDEKKIKFQNIKIEGILESDLNMAVTCDVSRKGPDILGRATMPEMSEYSVVLSIENMWLAARAEGIGMGWISFIDPDMVKKILGIPESIKLVGYLAVGYLSEDHDIPELEEKKWEKRLDVSNFVYMDKWGEKPDPETIDKLKNSWI</sequence>